<comment type="similarity">
    <text evidence="1">Belongs to the PrpF family.</text>
</comment>
<keyword evidence="4" id="KW-1185">Reference proteome</keyword>
<dbReference type="SUPFAM" id="SSF54506">
    <property type="entry name" value="Diaminopimelate epimerase-like"/>
    <property type="match status" value="2"/>
</dbReference>
<dbReference type="Pfam" id="PF04303">
    <property type="entry name" value="PrpF"/>
    <property type="match status" value="1"/>
</dbReference>
<evidence type="ECO:0000313" key="4">
    <source>
        <dbReference type="Proteomes" id="UP001499993"/>
    </source>
</evidence>
<dbReference type="InterPro" id="IPR047687">
    <property type="entry name" value="OMA_tautomer-like"/>
</dbReference>
<dbReference type="PANTHER" id="PTHR43709:SF3">
    <property type="entry name" value="ISOMERASE YBHH-RELATED"/>
    <property type="match status" value="1"/>
</dbReference>
<evidence type="ECO:0000256" key="1">
    <source>
        <dbReference type="ARBA" id="ARBA00007673"/>
    </source>
</evidence>
<protein>
    <submittedName>
        <fullName evidence="3">4-oxalomesaconate tautomerase</fullName>
    </submittedName>
</protein>
<dbReference type="Gene3D" id="3.10.310.10">
    <property type="entry name" value="Diaminopimelate Epimerase, Chain A, domain 1"/>
    <property type="match status" value="2"/>
</dbReference>
<keyword evidence="2" id="KW-0413">Isomerase</keyword>
<accession>A0ABP9GPR0</accession>
<dbReference type="InterPro" id="IPR007400">
    <property type="entry name" value="PrpF-like"/>
</dbReference>
<dbReference type="EMBL" id="BAABIK010000022">
    <property type="protein sequence ID" value="GAA4949609.1"/>
    <property type="molecule type" value="Genomic_DNA"/>
</dbReference>
<comment type="caution">
    <text evidence="3">The sequence shown here is derived from an EMBL/GenBank/DDBJ whole genome shotgun (WGS) entry which is preliminary data.</text>
</comment>
<organism evidence="3 4">
    <name type="scientific">Streptomonospora halophila</name>
    <dbReference type="NCBI Taxonomy" id="427369"/>
    <lineage>
        <taxon>Bacteria</taxon>
        <taxon>Bacillati</taxon>
        <taxon>Actinomycetota</taxon>
        <taxon>Actinomycetes</taxon>
        <taxon>Streptosporangiales</taxon>
        <taxon>Nocardiopsidaceae</taxon>
        <taxon>Streptomonospora</taxon>
    </lineage>
</organism>
<sequence length="360" mass="36786">MSAAEAADSGIRCMLMRGGTSKGAYFLAEDLPADPRLRDDLLLRIMGTPDPSQIDGIGGAQSVTSKVAIVSPAAGPDRDVDYLFLQLGVDEPTVSDRQTCGNLLAGVGQFAVERGLAAAGPERTSVRVRLVNTGSTSVASFATPGGRPAYSGTTAVSGVPGTAAAVSLDFAGTEGSVCGALLPTGRIRDEIDGIAVTCVDNGMPVVVVRAEDLGVRGFEPVADLAADTALAERVQSLRMRAAELMGLGDVAESPVPKTTLVAAPRDGGAVCTRTFIPVRPHPSIGVLGGISAVTALMLDGSVGADLFAPPPPGAPVEIEHPSGVLAVEVELDHTCSPPRVGRSAVIRTARKLFDGTVFPR</sequence>
<dbReference type="RefSeq" id="WP_345557777.1">
    <property type="nucleotide sequence ID" value="NZ_BAABIK010000022.1"/>
</dbReference>
<dbReference type="NCBIfam" id="NF033377">
    <property type="entry name" value="OMA_tautomer"/>
    <property type="match status" value="1"/>
</dbReference>
<name>A0ABP9GPR0_9ACTN</name>
<evidence type="ECO:0000256" key="2">
    <source>
        <dbReference type="ARBA" id="ARBA00023235"/>
    </source>
</evidence>
<reference evidence="4" key="1">
    <citation type="journal article" date="2019" name="Int. J. Syst. Evol. Microbiol.">
        <title>The Global Catalogue of Microorganisms (GCM) 10K type strain sequencing project: providing services to taxonomists for standard genome sequencing and annotation.</title>
        <authorList>
            <consortium name="The Broad Institute Genomics Platform"/>
            <consortium name="The Broad Institute Genome Sequencing Center for Infectious Disease"/>
            <person name="Wu L."/>
            <person name="Ma J."/>
        </authorList>
    </citation>
    <scope>NUCLEOTIDE SEQUENCE [LARGE SCALE GENOMIC DNA]</scope>
    <source>
        <strain evidence="4">JCM 18123</strain>
    </source>
</reference>
<evidence type="ECO:0000313" key="3">
    <source>
        <dbReference type="EMBL" id="GAA4949609.1"/>
    </source>
</evidence>
<dbReference type="PANTHER" id="PTHR43709">
    <property type="entry name" value="ACONITATE ISOMERASE-RELATED"/>
    <property type="match status" value="1"/>
</dbReference>
<proteinExistence type="inferred from homology"/>
<dbReference type="Proteomes" id="UP001499993">
    <property type="component" value="Unassembled WGS sequence"/>
</dbReference>
<gene>
    <name evidence="3" type="ORF">GCM10023224_37190</name>
</gene>